<dbReference type="Pfam" id="PF01895">
    <property type="entry name" value="PhoU"/>
    <property type="match status" value="2"/>
</dbReference>
<dbReference type="Proteomes" id="UP000785783">
    <property type="component" value="Unassembled WGS sequence"/>
</dbReference>
<comment type="function">
    <text evidence="7 8">Plays a role in the regulation of phosphate uptake.</text>
</comment>
<keyword evidence="5 8" id="KW-0963">Cytoplasm</keyword>
<dbReference type="PANTHER" id="PTHR42930:SF3">
    <property type="entry name" value="PHOSPHATE-SPECIFIC TRANSPORT SYSTEM ACCESSORY PROTEIN PHOU"/>
    <property type="match status" value="1"/>
</dbReference>
<feature type="domain" description="PhoU" evidence="10">
    <location>
        <begin position="125"/>
        <end position="210"/>
    </location>
</feature>
<reference evidence="11" key="1">
    <citation type="submission" date="2020-10" db="EMBL/GenBank/DDBJ databases">
        <title>Microbiome of the Black Sea water column analyzed by genome centric metagenomics.</title>
        <authorList>
            <person name="Cabello-Yeves P.J."/>
            <person name="Callieri C."/>
            <person name="Picazo A."/>
            <person name="Mehrshad M."/>
            <person name="Haro-Moreno J.M."/>
            <person name="Roda-Garcia J."/>
            <person name="Dzembekova N."/>
            <person name="Slabakova V."/>
            <person name="Slabakova N."/>
            <person name="Moncheva S."/>
            <person name="Rodriguez-Valera F."/>
        </authorList>
    </citation>
    <scope>NUCLEOTIDE SEQUENCE</scope>
    <source>
        <strain evidence="11">BS307-5m-G5</strain>
    </source>
</reference>
<dbReference type="NCBIfam" id="TIGR02135">
    <property type="entry name" value="phoU_full"/>
    <property type="match status" value="1"/>
</dbReference>
<dbReference type="SUPFAM" id="SSF109755">
    <property type="entry name" value="PhoU-like"/>
    <property type="match status" value="1"/>
</dbReference>
<dbReference type="GO" id="GO:0030643">
    <property type="term" value="P:intracellular phosphate ion homeostasis"/>
    <property type="evidence" value="ECO:0007669"/>
    <property type="project" value="InterPro"/>
</dbReference>
<feature type="region of interest" description="Disordered" evidence="9">
    <location>
        <begin position="217"/>
        <end position="236"/>
    </location>
</feature>
<evidence type="ECO:0000256" key="7">
    <source>
        <dbReference type="ARBA" id="ARBA00056181"/>
    </source>
</evidence>
<evidence type="ECO:0000313" key="12">
    <source>
        <dbReference type="Proteomes" id="UP000785783"/>
    </source>
</evidence>
<dbReference type="GO" id="GO:0005737">
    <property type="term" value="C:cytoplasm"/>
    <property type="evidence" value="ECO:0007669"/>
    <property type="project" value="UniProtKB-SubCell"/>
</dbReference>
<evidence type="ECO:0000256" key="1">
    <source>
        <dbReference type="ARBA" id="ARBA00004496"/>
    </source>
</evidence>
<keyword evidence="4 8" id="KW-0813">Transport</keyword>
<evidence type="ECO:0000313" key="11">
    <source>
        <dbReference type="EMBL" id="MBL6761435.1"/>
    </source>
</evidence>
<dbReference type="FunFam" id="1.20.58.220:FF:000004">
    <property type="entry name" value="Phosphate-specific transport system accessory protein PhoU"/>
    <property type="match status" value="1"/>
</dbReference>
<sequence>MNENHIVSSFDEDLAELNQLVARLGGLAEQQLAAAIDALENRDASSIDKIIAGDAELDQLEQDLNDRAIEVIAMRAPMATDLRSILSAVKIATVLERVGDYSKNIAKRSLVIINEETNRAETISLARIANIVQGMLRQALDAYATANADLAMEVWERDEEVDELYTSLHSDLLRVIASGHEQASVSSHFLFIAKNIERIGDHTTAVAEQVYFQVHGEMPAEERPKADASSQTGESD</sequence>
<evidence type="ECO:0000256" key="6">
    <source>
        <dbReference type="ARBA" id="ARBA00022592"/>
    </source>
</evidence>
<dbReference type="GO" id="GO:0045936">
    <property type="term" value="P:negative regulation of phosphate metabolic process"/>
    <property type="evidence" value="ECO:0007669"/>
    <property type="project" value="InterPro"/>
</dbReference>
<comment type="subcellular location">
    <subcellularLocation>
        <location evidence="1 8">Cytoplasm</location>
    </subcellularLocation>
</comment>
<evidence type="ECO:0000259" key="10">
    <source>
        <dbReference type="Pfam" id="PF01895"/>
    </source>
</evidence>
<protein>
    <recommendedName>
        <fullName evidence="8">Phosphate-specific transport system accessory protein PhoU</fullName>
    </recommendedName>
</protein>
<accession>A0A937HCB0</accession>
<comment type="subunit">
    <text evidence="3 8">Homodimer.</text>
</comment>
<dbReference type="InterPro" id="IPR026022">
    <property type="entry name" value="PhoU_dom"/>
</dbReference>
<keyword evidence="6 8" id="KW-0592">Phosphate transport</keyword>
<dbReference type="InterPro" id="IPR038078">
    <property type="entry name" value="PhoU-like_sf"/>
</dbReference>
<dbReference type="PANTHER" id="PTHR42930">
    <property type="entry name" value="PHOSPHATE-SPECIFIC TRANSPORT SYSTEM ACCESSORY PROTEIN PHOU"/>
    <property type="match status" value="1"/>
</dbReference>
<dbReference type="EMBL" id="JADHOK010000012">
    <property type="protein sequence ID" value="MBL6761435.1"/>
    <property type="molecule type" value="Genomic_DNA"/>
</dbReference>
<evidence type="ECO:0000256" key="8">
    <source>
        <dbReference type="PIRNR" id="PIRNR003107"/>
    </source>
</evidence>
<comment type="caution">
    <text evidence="11">The sequence shown here is derived from an EMBL/GenBank/DDBJ whole genome shotgun (WGS) entry which is preliminary data.</text>
</comment>
<evidence type="ECO:0000256" key="4">
    <source>
        <dbReference type="ARBA" id="ARBA00022448"/>
    </source>
</evidence>
<evidence type="ECO:0000256" key="3">
    <source>
        <dbReference type="ARBA" id="ARBA00011738"/>
    </source>
</evidence>
<gene>
    <name evidence="11" type="primary">phoU</name>
    <name evidence="11" type="ORF">ISQ19_01925</name>
</gene>
<name>A0A937HCB0_9PROT</name>
<evidence type="ECO:0000256" key="5">
    <source>
        <dbReference type="ARBA" id="ARBA00022490"/>
    </source>
</evidence>
<dbReference type="InterPro" id="IPR028366">
    <property type="entry name" value="PhoU"/>
</dbReference>
<dbReference type="PIRSF" id="PIRSF003107">
    <property type="entry name" value="PhoU"/>
    <property type="match status" value="1"/>
</dbReference>
<organism evidence="11 12">
    <name type="scientific">PS1 clade bacterium</name>
    <dbReference type="NCBI Taxonomy" id="2175152"/>
    <lineage>
        <taxon>Bacteria</taxon>
        <taxon>Pseudomonadati</taxon>
        <taxon>Pseudomonadota</taxon>
        <taxon>Alphaproteobacteria</taxon>
        <taxon>PS1 clade</taxon>
    </lineage>
</organism>
<evidence type="ECO:0000256" key="9">
    <source>
        <dbReference type="SAM" id="MobiDB-lite"/>
    </source>
</evidence>
<evidence type="ECO:0000256" key="2">
    <source>
        <dbReference type="ARBA" id="ARBA00008107"/>
    </source>
</evidence>
<dbReference type="AlphaFoldDB" id="A0A937HCB0"/>
<dbReference type="GO" id="GO:0006817">
    <property type="term" value="P:phosphate ion transport"/>
    <property type="evidence" value="ECO:0007669"/>
    <property type="project" value="UniProtKB-KW"/>
</dbReference>
<feature type="domain" description="PhoU" evidence="10">
    <location>
        <begin position="22"/>
        <end position="108"/>
    </location>
</feature>
<dbReference type="Gene3D" id="1.20.58.220">
    <property type="entry name" value="Phosphate transport system protein phou homolog 2, domain 2"/>
    <property type="match status" value="1"/>
</dbReference>
<comment type="similarity">
    <text evidence="2 8">Belongs to the PhoU family.</text>
</comment>
<proteinExistence type="inferred from homology"/>